<dbReference type="RefSeq" id="WP_120200629.1">
    <property type="nucleotide sequence ID" value="NZ_RAQJ01000002.1"/>
</dbReference>
<keyword evidence="3" id="KW-1185">Reference proteome</keyword>
<dbReference type="EMBL" id="RAQJ01000002">
    <property type="protein sequence ID" value="RKE95313.1"/>
    <property type="molecule type" value="Genomic_DNA"/>
</dbReference>
<evidence type="ECO:0000313" key="3">
    <source>
        <dbReference type="Proteomes" id="UP000284892"/>
    </source>
</evidence>
<accession>A0A420DM44</accession>
<comment type="caution">
    <text evidence="2">The sequence shown here is derived from an EMBL/GenBank/DDBJ whole genome shotgun (WGS) entry which is preliminary data.</text>
</comment>
<protein>
    <submittedName>
        <fullName evidence="2">Glycosyl transferase family 2</fullName>
    </submittedName>
</protein>
<evidence type="ECO:0000313" key="2">
    <source>
        <dbReference type="EMBL" id="RKE95313.1"/>
    </source>
</evidence>
<dbReference type="AlphaFoldDB" id="A0A420DM44"/>
<feature type="domain" description="Glycosyltransferase 2-like" evidence="1">
    <location>
        <begin position="23"/>
        <end position="122"/>
    </location>
</feature>
<organism evidence="2 3">
    <name type="scientific">Ichthyenterobacterium magnum</name>
    <dbReference type="NCBI Taxonomy" id="1230530"/>
    <lineage>
        <taxon>Bacteria</taxon>
        <taxon>Pseudomonadati</taxon>
        <taxon>Bacteroidota</taxon>
        <taxon>Flavobacteriia</taxon>
        <taxon>Flavobacteriales</taxon>
        <taxon>Flavobacteriaceae</taxon>
        <taxon>Ichthyenterobacterium</taxon>
    </lineage>
</organism>
<dbReference type="Pfam" id="PF00535">
    <property type="entry name" value="Glycos_transf_2"/>
    <property type="match status" value="1"/>
</dbReference>
<proteinExistence type="predicted"/>
<dbReference type="InterPro" id="IPR001173">
    <property type="entry name" value="Glyco_trans_2-like"/>
</dbReference>
<dbReference type="OrthoDB" id="9810303at2"/>
<sequence length="316" mass="36679">MDLKELIPTYNKVKEESYQYRFTIFTPVFNCEKSIEKVHQSLINQTYKNFEWLIINDGSTDNSHEIIERLTNTSSLSINYINNPENQHKMGCFIQAISLAKGEFLLTFDGDDECHPNALKIFNEEYLNIPTNLKNKVCAVTGLCEDQFGNRVGDTYPETPYFSNTFKSTTLNNIKGEKWGFTKTDILKGINVNSQIFSKGLIPESIIWNLIAKEGYITKYINKHLRIYHVDIENSLSSTSVDKRSYGSALDSIAGFNWFFNAYHFKTPKYFLKKLYVLLRASKYLPYNLGDYLRAIDSKVIKFLFISLWPFRKLTI</sequence>
<dbReference type="SUPFAM" id="SSF53448">
    <property type="entry name" value="Nucleotide-diphospho-sugar transferases"/>
    <property type="match status" value="1"/>
</dbReference>
<dbReference type="Gene3D" id="3.90.550.10">
    <property type="entry name" value="Spore Coat Polysaccharide Biosynthesis Protein SpsA, Chain A"/>
    <property type="match status" value="1"/>
</dbReference>
<gene>
    <name evidence="2" type="ORF">BXY80_1500</name>
</gene>
<name>A0A420DM44_9FLAO</name>
<dbReference type="Proteomes" id="UP000284892">
    <property type="component" value="Unassembled WGS sequence"/>
</dbReference>
<dbReference type="CDD" id="cd00761">
    <property type="entry name" value="Glyco_tranf_GTA_type"/>
    <property type="match status" value="1"/>
</dbReference>
<dbReference type="PANTHER" id="PTHR22916">
    <property type="entry name" value="GLYCOSYLTRANSFERASE"/>
    <property type="match status" value="1"/>
</dbReference>
<dbReference type="GO" id="GO:0016758">
    <property type="term" value="F:hexosyltransferase activity"/>
    <property type="evidence" value="ECO:0007669"/>
    <property type="project" value="UniProtKB-ARBA"/>
</dbReference>
<reference evidence="2 3" key="1">
    <citation type="submission" date="2018-09" db="EMBL/GenBank/DDBJ databases">
        <title>Genomic Encyclopedia of Archaeal and Bacterial Type Strains, Phase II (KMG-II): from individual species to whole genera.</title>
        <authorList>
            <person name="Goeker M."/>
        </authorList>
    </citation>
    <scope>NUCLEOTIDE SEQUENCE [LARGE SCALE GENOMIC DNA]</scope>
    <source>
        <strain evidence="2 3">DSM 26283</strain>
    </source>
</reference>
<evidence type="ECO:0000259" key="1">
    <source>
        <dbReference type="Pfam" id="PF00535"/>
    </source>
</evidence>
<dbReference type="PANTHER" id="PTHR22916:SF3">
    <property type="entry name" value="UDP-GLCNAC:BETAGAL BETA-1,3-N-ACETYLGLUCOSAMINYLTRANSFERASE-LIKE PROTEIN 1"/>
    <property type="match status" value="1"/>
</dbReference>
<keyword evidence="2" id="KW-0808">Transferase</keyword>
<dbReference type="InterPro" id="IPR029044">
    <property type="entry name" value="Nucleotide-diphossugar_trans"/>
</dbReference>